<evidence type="ECO:0000259" key="1">
    <source>
        <dbReference type="PROSITE" id="PS50222"/>
    </source>
</evidence>
<dbReference type="Proteomes" id="UP000274504">
    <property type="component" value="Unassembled WGS sequence"/>
</dbReference>
<name>A0A0R3SQQ8_HYMDI</name>
<proteinExistence type="predicted"/>
<reference evidence="2 4" key="2">
    <citation type="submission" date="2018-11" db="EMBL/GenBank/DDBJ databases">
        <authorList>
            <consortium name="Pathogen Informatics"/>
        </authorList>
    </citation>
    <scope>NUCLEOTIDE SEQUENCE [LARGE SCALE GENOMIC DNA]</scope>
</reference>
<evidence type="ECO:0000313" key="5">
    <source>
        <dbReference type="Proteomes" id="UP000321570"/>
    </source>
</evidence>
<feature type="domain" description="EF-hand" evidence="1">
    <location>
        <begin position="2"/>
        <end position="37"/>
    </location>
</feature>
<dbReference type="WBParaSite" id="HDID_0000742901-mRNA-1">
    <property type="protein sequence ID" value="HDID_0000742901-mRNA-1"/>
    <property type="gene ID" value="HDID_0000742901"/>
</dbReference>
<keyword evidence="5" id="KW-1185">Reference proteome</keyword>
<dbReference type="OrthoDB" id="6242355at2759"/>
<organism evidence="6">
    <name type="scientific">Hymenolepis diminuta</name>
    <name type="common">Rat tapeworm</name>
    <dbReference type="NCBI Taxonomy" id="6216"/>
    <lineage>
        <taxon>Eukaryota</taxon>
        <taxon>Metazoa</taxon>
        <taxon>Spiralia</taxon>
        <taxon>Lophotrochozoa</taxon>
        <taxon>Platyhelminthes</taxon>
        <taxon>Cestoda</taxon>
        <taxon>Eucestoda</taxon>
        <taxon>Cyclophyllidea</taxon>
        <taxon>Hymenolepididae</taxon>
        <taxon>Hymenolepis</taxon>
    </lineage>
</organism>
<evidence type="ECO:0000313" key="6">
    <source>
        <dbReference type="WBParaSite" id="HDID_0000742901-mRNA-1"/>
    </source>
</evidence>
<reference evidence="3 5" key="3">
    <citation type="submission" date="2019-07" db="EMBL/GenBank/DDBJ databases">
        <authorList>
            <person name="Jastrzebski P J."/>
            <person name="Paukszto L."/>
            <person name="Jastrzebski P J."/>
        </authorList>
    </citation>
    <scope>NUCLEOTIDE SEQUENCE [LARGE SCALE GENOMIC DNA]</scope>
    <source>
        <strain evidence="3 5">WMS-il1</strain>
    </source>
</reference>
<gene>
    <name evidence="2" type="ORF">HDID_LOCUS7427</name>
    <name evidence="3" type="ORF">WMSIL1_LOCUS8317</name>
</gene>
<dbReference type="EMBL" id="CABIJS010000322">
    <property type="protein sequence ID" value="VUZ49130.1"/>
    <property type="molecule type" value="Genomic_DNA"/>
</dbReference>
<dbReference type="Proteomes" id="UP000321570">
    <property type="component" value="Unassembled WGS sequence"/>
</dbReference>
<protein>
    <submittedName>
        <fullName evidence="6">EF-hand domain-containing protein</fullName>
    </submittedName>
</protein>
<dbReference type="EMBL" id="UYSG01010934">
    <property type="protein sequence ID" value="VDL59745.1"/>
    <property type="molecule type" value="Genomic_DNA"/>
</dbReference>
<dbReference type="SUPFAM" id="SSF47473">
    <property type="entry name" value="EF-hand"/>
    <property type="match status" value="1"/>
</dbReference>
<dbReference type="InterPro" id="IPR002048">
    <property type="entry name" value="EF_hand_dom"/>
</dbReference>
<sequence length="72" mass="8077">MPSGTEVKTFLKSLDKDQKNSVSAEDLLRVLQPHVEDVTLKDTRLFIKSLTGDSNAHLTEKDLQIFLEGMGF</sequence>
<evidence type="ECO:0000313" key="2">
    <source>
        <dbReference type="EMBL" id="VDL59745.1"/>
    </source>
</evidence>
<accession>A0A0R3SQQ8</accession>
<dbReference type="InterPro" id="IPR011992">
    <property type="entry name" value="EF-hand-dom_pair"/>
</dbReference>
<dbReference type="PROSITE" id="PS50222">
    <property type="entry name" value="EF_HAND_2"/>
    <property type="match status" value="1"/>
</dbReference>
<evidence type="ECO:0000313" key="4">
    <source>
        <dbReference type="Proteomes" id="UP000274504"/>
    </source>
</evidence>
<dbReference type="AlphaFoldDB" id="A0A0R3SQQ8"/>
<evidence type="ECO:0000313" key="3">
    <source>
        <dbReference type="EMBL" id="VUZ49130.1"/>
    </source>
</evidence>
<dbReference type="GO" id="GO:0005509">
    <property type="term" value="F:calcium ion binding"/>
    <property type="evidence" value="ECO:0007669"/>
    <property type="project" value="InterPro"/>
</dbReference>
<reference evidence="6" key="1">
    <citation type="submission" date="2017-02" db="UniProtKB">
        <authorList>
            <consortium name="WormBaseParasite"/>
        </authorList>
    </citation>
    <scope>IDENTIFICATION</scope>
</reference>